<dbReference type="PANTHER" id="PTHR15298">
    <property type="entry name" value="L-COA N-ACYLTRANSFERASE-RELATED"/>
    <property type="match status" value="1"/>
</dbReference>
<evidence type="ECO:0000256" key="1">
    <source>
        <dbReference type="ARBA" id="ARBA00022679"/>
    </source>
</evidence>
<keyword evidence="7" id="KW-1185">Reference proteome</keyword>
<feature type="domain" description="N-acetyltransferase" evidence="5">
    <location>
        <begin position="150"/>
        <end position="282"/>
    </location>
</feature>
<dbReference type="EC" id="2.3.1.-" evidence="3"/>
<dbReference type="InterPro" id="IPR010313">
    <property type="entry name" value="Glycine_N-acyltransferase"/>
</dbReference>
<dbReference type="PANTHER" id="PTHR15298:SF17">
    <property type="entry name" value="GLYCINE N-ACYLTRANSFERASE-LIKE PROTEIN"/>
    <property type="match status" value="1"/>
</dbReference>
<dbReference type="InterPro" id="IPR016181">
    <property type="entry name" value="Acyl_CoA_acyltransferase"/>
</dbReference>
<feature type="domain" description="N-acetyltransferase" evidence="5">
    <location>
        <begin position="416"/>
        <end position="545"/>
    </location>
</feature>
<evidence type="ECO:0000256" key="3">
    <source>
        <dbReference type="RuleBase" id="RU368002"/>
    </source>
</evidence>
<dbReference type="Proteomes" id="UP000298787">
    <property type="component" value="Chromosome 17"/>
</dbReference>
<comment type="similarity">
    <text evidence="3">Belongs to the glycine N-acyltransferase family.</text>
</comment>
<dbReference type="SUPFAM" id="SSF55729">
    <property type="entry name" value="Acyl-CoA N-acyltransferases (Nat)"/>
    <property type="match status" value="2"/>
</dbReference>
<keyword evidence="1 3" id="KW-0808">Transferase</keyword>
<keyword evidence="4" id="KW-0472">Membrane</keyword>
<name>A0A4U5VBX9_COLLU</name>
<dbReference type="Gene3D" id="3.40.630.30">
    <property type="match status" value="2"/>
</dbReference>
<dbReference type="Pfam" id="PF06021">
    <property type="entry name" value="Gly_acyl_tr_N"/>
    <property type="match status" value="2"/>
</dbReference>
<sequence length="545" mass="62421">MKVLNKDELQIAEAVLLKHTPKSLKVYGFLHGINRNKATILEVVVDRWPDFNVIICRPDPKNKRAREFMKKVAYYSTDEKALRTVLTEENAFDWRTYFIVGGFDFSHSSMLKEVSSYREVNNRVYTLVHLLYLPDISQLLTPAIDSELESRISSLNHSHVDLVNKTWKFGGNEQGFKNIQNLIGNFPSCCITDEEGQPVSWILVYDYCAMGMLYTLPEHRGKGYAKVLVSTMAKRLHTEGYPVYCFIEEENVVSYKLFKNQGFVEDPSYRAACLLDNALKCISRIAMYYCIIIIFKVYGYLVLINRSDKADPVKVLVDKWPEFSVIICRPQYEKKGDLFKDTQIFAKDEGVLKETIKTSSVFDWTRYLCLGISLHQIDVLKAVASEKEVPSKELAVCHMMILGDVSDLPPIDSSGISLGSLDESHTSLVNQTWKFAKNDEAVRMIRNMLANFPSCCVLDAEGKPVSWIMSYPTCAMGMLYTLPEHRGKGYAKVLVSTMAKRFHAEGYPVYCFIEEENVVSYKFFKSLGFTEDPSYRATWFHFNNL</sequence>
<dbReference type="InterPro" id="IPR015938">
    <property type="entry name" value="Glycine_N-acyltransferase_N"/>
</dbReference>
<dbReference type="GO" id="GO:0047961">
    <property type="term" value="F:glycine N-acyltransferase activity"/>
    <property type="evidence" value="ECO:0007669"/>
    <property type="project" value="InterPro"/>
</dbReference>
<dbReference type="GO" id="GO:0005739">
    <property type="term" value="C:mitochondrion"/>
    <property type="evidence" value="ECO:0007669"/>
    <property type="project" value="InterPro"/>
</dbReference>
<evidence type="ECO:0000313" key="6">
    <source>
        <dbReference type="EMBL" id="TKS85388.1"/>
    </source>
</evidence>
<dbReference type="InterPro" id="IPR013652">
    <property type="entry name" value="Glycine_N-acyltransferase_C"/>
</dbReference>
<evidence type="ECO:0000313" key="7">
    <source>
        <dbReference type="Proteomes" id="UP000298787"/>
    </source>
</evidence>
<protein>
    <recommendedName>
        <fullName evidence="3">Glycine N-acyltransferase-like protein</fullName>
        <ecNumber evidence="3">2.3.1.-</ecNumber>
    </recommendedName>
</protein>
<reference evidence="6 7" key="1">
    <citation type="submission" date="2019-01" db="EMBL/GenBank/DDBJ databases">
        <title>Genome Assembly of Collichthys lucidus.</title>
        <authorList>
            <person name="Cai M."/>
            <person name="Xiao S."/>
        </authorList>
    </citation>
    <scope>NUCLEOTIDE SEQUENCE [LARGE SCALE GENOMIC DNA]</scope>
    <source>
        <strain evidence="6">JT15FE1705JMU</strain>
        <tissue evidence="6">Muscle</tissue>
    </source>
</reference>
<feature type="transmembrane region" description="Helical" evidence="4">
    <location>
        <begin position="286"/>
        <end position="304"/>
    </location>
</feature>
<accession>A0A4U5VBX9</accession>
<evidence type="ECO:0000256" key="4">
    <source>
        <dbReference type="SAM" id="Phobius"/>
    </source>
</evidence>
<proteinExistence type="inferred from homology"/>
<dbReference type="STRING" id="240159.A0A4U5VBX9"/>
<keyword evidence="4" id="KW-1133">Transmembrane helix</keyword>
<gene>
    <name evidence="6" type="ORF">D9C73_019954</name>
</gene>
<organism evidence="6 7">
    <name type="scientific">Collichthys lucidus</name>
    <name type="common">Big head croaker</name>
    <name type="synonym">Sciaena lucida</name>
    <dbReference type="NCBI Taxonomy" id="240159"/>
    <lineage>
        <taxon>Eukaryota</taxon>
        <taxon>Metazoa</taxon>
        <taxon>Chordata</taxon>
        <taxon>Craniata</taxon>
        <taxon>Vertebrata</taxon>
        <taxon>Euteleostomi</taxon>
        <taxon>Actinopterygii</taxon>
        <taxon>Neopterygii</taxon>
        <taxon>Teleostei</taxon>
        <taxon>Neoteleostei</taxon>
        <taxon>Acanthomorphata</taxon>
        <taxon>Eupercaria</taxon>
        <taxon>Sciaenidae</taxon>
        <taxon>Collichthys</taxon>
    </lineage>
</organism>
<keyword evidence="2 3" id="KW-0012">Acyltransferase</keyword>
<evidence type="ECO:0000259" key="5">
    <source>
        <dbReference type="PROSITE" id="PS51186"/>
    </source>
</evidence>
<evidence type="ECO:0000256" key="2">
    <source>
        <dbReference type="ARBA" id="ARBA00023315"/>
    </source>
</evidence>
<keyword evidence="4" id="KW-0812">Transmembrane</keyword>
<dbReference type="PROSITE" id="PS51186">
    <property type="entry name" value="GNAT"/>
    <property type="match status" value="2"/>
</dbReference>
<dbReference type="InterPro" id="IPR000182">
    <property type="entry name" value="GNAT_dom"/>
</dbReference>
<dbReference type="Pfam" id="PF08444">
    <property type="entry name" value="Gly_acyl_tr_C"/>
    <property type="match status" value="2"/>
</dbReference>
<dbReference type="EMBL" id="CM014094">
    <property type="protein sequence ID" value="TKS85388.1"/>
    <property type="molecule type" value="Genomic_DNA"/>
</dbReference>
<dbReference type="AlphaFoldDB" id="A0A4U5VBX9"/>
<dbReference type="CDD" id="cd04301">
    <property type="entry name" value="NAT_SF"/>
    <property type="match status" value="2"/>
</dbReference>